<keyword evidence="3" id="KW-1185">Reference proteome</keyword>
<organism evidence="2 3">
    <name type="scientific">Shewanella bicestrii</name>
    <dbReference type="NCBI Taxonomy" id="2018305"/>
    <lineage>
        <taxon>Bacteria</taxon>
        <taxon>Pseudomonadati</taxon>
        <taxon>Pseudomonadota</taxon>
        <taxon>Gammaproteobacteria</taxon>
        <taxon>Alteromonadales</taxon>
        <taxon>Shewanellaceae</taxon>
        <taxon>Shewanella</taxon>
    </lineage>
</organism>
<feature type="domain" description="DUF7716" evidence="1">
    <location>
        <begin position="5"/>
        <end position="105"/>
    </location>
</feature>
<name>A0A220UNE3_9GAMM</name>
<protein>
    <recommendedName>
        <fullName evidence="1">DUF7716 domain-containing protein</fullName>
    </recommendedName>
</protein>
<dbReference type="AlphaFoldDB" id="A0A220UNE3"/>
<evidence type="ECO:0000313" key="3">
    <source>
        <dbReference type="Proteomes" id="UP000198367"/>
    </source>
</evidence>
<dbReference type="Proteomes" id="UP000198367">
    <property type="component" value="Chromosome"/>
</dbReference>
<sequence>MRLTLTLETLLSQLGSFSWHLDMYKAREQPLSPTMSVLIIDDELEEERDQQDEPLYPQTQGYQYVLSIADLQSINANLVQQRPNATLHDLIHAVSYYYQNDAYINVEC</sequence>
<dbReference type="InterPro" id="IPR056133">
    <property type="entry name" value="DUF7716"/>
</dbReference>
<accession>A0A220UNE3</accession>
<dbReference type="KEGG" id="sbj:CF168_11445"/>
<gene>
    <name evidence="2" type="ORF">CF168_11445</name>
</gene>
<reference evidence="2 3" key="1">
    <citation type="submission" date="2017-07" db="EMBL/GenBank/DDBJ databases">
        <title>Phenotypical and genomic characterization of a clinical isolate of Shewanella bicestrii sp. nov. producing an extended-spectrum beta-lactamase and a new oxacillinase variant.</title>
        <authorList>
            <person name="Jousset A.B."/>
            <person name="Bonnin R.A."/>
            <person name="Girlich D."/>
            <person name="Dabos L."/>
            <person name="Potron A."/>
            <person name="Dortet L."/>
            <person name="Glaser P."/>
            <person name="Naas T."/>
        </authorList>
    </citation>
    <scope>NUCLEOTIDE SEQUENCE [LARGE SCALE GENOMIC DNA]</scope>
    <source>
        <strain evidence="2 3">JAB-1</strain>
    </source>
</reference>
<dbReference type="RefSeq" id="WP_089067921.1">
    <property type="nucleotide sequence ID" value="NZ_CP022358.1"/>
</dbReference>
<proteinExistence type="predicted"/>
<evidence type="ECO:0000313" key="2">
    <source>
        <dbReference type="EMBL" id="ASK69436.1"/>
    </source>
</evidence>
<dbReference type="EMBL" id="CP022358">
    <property type="protein sequence ID" value="ASK69436.1"/>
    <property type="molecule type" value="Genomic_DNA"/>
</dbReference>
<dbReference type="Pfam" id="PF24832">
    <property type="entry name" value="DUF7716"/>
    <property type="match status" value="1"/>
</dbReference>
<evidence type="ECO:0000259" key="1">
    <source>
        <dbReference type="Pfam" id="PF24832"/>
    </source>
</evidence>